<evidence type="ECO:0000256" key="5">
    <source>
        <dbReference type="ARBA" id="ARBA00024361"/>
    </source>
</evidence>
<keyword evidence="3" id="KW-0862">Zinc</keyword>
<reference evidence="7" key="1">
    <citation type="submission" date="2012-09" db="EMBL/GenBank/DDBJ databases">
        <authorList>
            <person name="Martin A.A."/>
        </authorList>
    </citation>
    <scope>NUCLEOTIDE SEQUENCE</scope>
</reference>
<comment type="similarity">
    <text evidence="5">Belongs to the LECT2/MIM-1 family.</text>
</comment>
<dbReference type="InterPro" id="IPR008663">
    <property type="entry name" value="LECT2"/>
</dbReference>
<name>A0A0K0DGT4_ANGCA</name>
<dbReference type="Proteomes" id="UP000035642">
    <property type="component" value="Unassembled WGS sequence"/>
</dbReference>
<evidence type="ECO:0000313" key="8">
    <source>
        <dbReference type="WBParaSite" id="ACAC_0001033001-mRNA-1"/>
    </source>
</evidence>
<evidence type="ECO:0000256" key="3">
    <source>
        <dbReference type="ARBA" id="ARBA00022833"/>
    </source>
</evidence>
<evidence type="ECO:0000313" key="7">
    <source>
        <dbReference type="Proteomes" id="UP000035642"/>
    </source>
</evidence>
<evidence type="ECO:0000259" key="6">
    <source>
        <dbReference type="Pfam" id="PF01551"/>
    </source>
</evidence>
<dbReference type="GO" id="GO:0046872">
    <property type="term" value="F:metal ion binding"/>
    <property type="evidence" value="ECO:0007669"/>
    <property type="project" value="UniProtKB-KW"/>
</dbReference>
<evidence type="ECO:0000256" key="4">
    <source>
        <dbReference type="ARBA" id="ARBA00023157"/>
    </source>
</evidence>
<feature type="domain" description="M23ase beta-sheet core" evidence="6">
    <location>
        <begin position="102"/>
        <end position="205"/>
    </location>
</feature>
<proteinExistence type="inferred from homology"/>
<dbReference type="PANTHER" id="PTHR11329:SF0">
    <property type="entry name" value="LEUKOCYTE CELL-DERIVED CHEMOTAXIN-2"/>
    <property type="match status" value="1"/>
</dbReference>
<dbReference type="CDD" id="cd12797">
    <property type="entry name" value="M23_peptidase"/>
    <property type="match status" value="1"/>
</dbReference>
<evidence type="ECO:0000256" key="1">
    <source>
        <dbReference type="ARBA" id="ARBA00022723"/>
    </source>
</evidence>
<keyword evidence="1" id="KW-0479">Metal-binding</keyword>
<dbReference type="InterPro" id="IPR016047">
    <property type="entry name" value="M23ase_b-sheet_dom"/>
</dbReference>
<evidence type="ECO:0000256" key="2">
    <source>
        <dbReference type="ARBA" id="ARBA00022729"/>
    </source>
</evidence>
<keyword evidence="4" id="KW-1015">Disulfide bond</keyword>
<dbReference type="InterPro" id="IPR011055">
    <property type="entry name" value="Dup_hybrid_motif"/>
</dbReference>
<keyword evidence="2" id="KW-0732">Signal</keyword>
<dbReference type="AlphaFoldDB" id="A0A0K0DGT4"/>
<dbReference type="STRING" id="6313.A0A0K0DGT4"/>
<dbReference type="PANTHER" id="PTHR11329">
    <property type="entry name" value="LEUKOCYTE CELL-DERIVED CHEMOTAXIN 2"/>
    <property type="match status" value="1"/>
</dbReference>
<reference evidence="8" key="2">
    <citation type="submission" date="2016-03" db="UniProtKB">
        <authorList>
            <consortium name="WormBaseParasite"/>
        </authorList>
    </citation>
    <scope>IDENTIFICATION</scope>
</reference>
<keyword evidence="7" id="KW-1185">Reference proteome</keyword>
<protein>
    <submittedName>
        <fullName evidence="8">Peptidase_M23 domain-containing protein</fullName>
    </submittedName>
</protein>
<accession>A0A0K0DGT4</accession>
<dbReference type="Gene3D" id="2.70.70.10">
    <property type="entry name" value="Glucose Permease (Domain IIA)"/>
    <property type="match status" value="1"/>
</dbReference>
<organism evidence="7 8">
    <name type="scientific">Angiostrongylus cantonensis</name>
    <name type="common">Rat lungworm</name>
    <dbReference type="NCBI Taxonomy" id="6313"/>
    <lineage>
        <taxon>Eukaryota</taxon>
        <taxon>Metazoa</taxon>
        <taxon>Ecdysozoa</taxon>
        <taxon>Nematoda</taxon>
        <taxon>Chromadorea</taxon>
        <taxon>Rhabditida</taxon>
        <taxon>Rhabditina</taxon>
        <taxon>Rhabditomorpha</taxon>
        <taxon>Strongyloidea</taxon>
        <taxon>Metastrongylidae</taxon>
        <taxon>Angiostrongylus</taxon>
    </lineage>
</organism>
<dbReference type="Pfam" id="PF01551">
    <property type="entry name" value="Peptidase_M23"/>
    <property type="match status" value="1"/>
</dbReference>
<sequence>LIFVFMQRKHLSTLLTSNKIHCTQFATGFNSTERLCFGTQPVIFSLVKIEGHRRPFAIAVNGLGCMVKVCGGNEKNELRRCPDADGSCGNYHSERSNGEVVDGVDIRCPNNAPVYAPIDGEMYFWRPFGGATNKACADSGVRIEGTGQWQGYAVHISSITLDFFGGKVKAGEELGKAIDRCNGARRKVEPHVEMKLYREGKLIDPTPLEIFSLHQNTQKNFLYPKKITQMLHLQACAPDKYARINLLGSRSSLISLRYNGVRGWDIECRMMEDEDGGEKRVPLIFSPIAGELVGRTRLVIDQNGAYSGCDNDGMFIVGTGDWIGFEVRLYNVKTRGDLGFGRKRIVQGEPIGSRLDCDNSPDSVFLEVCLLFSLFHRFVIDLSLV</sequence>
<dbReference type="WBParaSite" id="ACAC_0001033001-mRNA-1">
    <property type="protein sequence ID" value="ACAC_0001033001-mRNA-1"/>
    <property type="gene ID" value="ACAC_0001033001"/>
</dbReference>